<dbReference type="Gene3D" id="3.40.50.1820">
    <property type="entry name" value="alpha/beta hydrolase"/>
    <property type="match status" value="1"/>
</dbReference>
<dbReference type="PRINTS" id="PR00111">
    <property type="entry name" value="ABHYDROLASE"/>
</dbReference>
<feature type="domain" description="AB hydrolase-1" evidence="1">
    <location>
        <begin position="21"/>
        <end position="259"/>
    </location>
</feature>
<evidence type="ECO:0000313" key="3">
    <source>
        <dbReference type="Proteomes" id="UP001595859"/>
    </source>
</evidence>
<dbReference type="RefSeq" id="WP_378057128.1">
    <property type="nucleotide sequence ID" value="NZ_JBHSIS010000007.1"/>
</dbReference>
<reference evidence="3" key="1">
    <citation type="journal article" date="2019" name="Int. J. Syst. Evol. Microbiol.">
        <title>The Global Catalogue of Microorganisms (GCM) 10K type strain sequencing project: providing services to taxonomists for standard genome sequencing and annotation.</title>
        <authorList>
            <consortium name="The Broad Institute Genomics Platform"/>
            <consortium name="The Broad Institute Genome Sequencing Center for Infectious Disease"/>
            <person name="Wu L."/>
            <person name="Ma J."/>
        </authorList>
    </citation>
    <scope>NUCLEOTIDE SEQUENCE [LARGE SCALE GENOMIC DNA]</scope>
    <source>
        <strain evidence="3">ZS-22-S1</strain>
    </source>
</reference>
<comment type="caution">
    <text evidence="2">The sequence shown here is derived from an EMBL/GenBank/DDBJ whole genome shotgun (WGS) entry which is preliminary data.</text>
</comment>
<dbReference type="InterPro" id="IPR000073">
    <property type="entry name" value="AB_hydrolase_1"/>
</dbReference>
<dbReference type="GO" id="GO:0016787">
    <property type="term" value="F:hydrolase activity"/>
    <property type="evidence" value="ECO:0007669"/>
    <property type="project" value="UniProtKB-KW"/>
</dbReference>
<dbReference type="SUPFAM" id="SSF53474">
    <property type="entry name" value="alpha/beta-Hydrolases"/>
    <property type="match status" value="1"/>
</dbReference>
<dbReference type="Pfam" id="PF00561">
    <property type="entry name" value="Abhydrolase_1"/>
    <property type="match status" value="1"/>
</dbReference>
<proteinExistence type="predicted"/>
<protein>
    <submittedName>
        <fullName evidence="2">Alpha/beta fold hydrolase</fullName>
    </submittedName>
</protein>
<dbReference type="PANTHER" id="PTHR46438:SF11">
    <property type="entry name" value="LIPASE-RELATED"/>
    <property type="match status" value="1"/>
</dbReference>
<evidence type="ECO:0000259" key="1">
    <source>
        <dbReference type="Pfam" id="PF00561"/>
    </source>
</evidence>
<name>A0ABV9S0L9_9PSEU</name>
<dbReference type="PRINTS" id="PR00412">
    <property type="entry name" value="EPOXHYDRLASE"/>
</dbReference>
<gene>
    <name evidence="2" type="ORF">ACFPCV_16860</name>
</gene>
<dbReference type="InterPro" id="IPR000639">
    <property type="entry name" value="Epox_hydrolase-like"/>
</dbReference>
<evidence type="ECO:0000313" key="2">
    <source>
        <dbReference type="EMBL" id="MFC4855180.1"/>
    </source>
</evidence>
<keyword evidence="2" id="KW-0378">Hydrolase</keyword>
<organism evidence="2 3">
    <name type="scientific">Actinophytocola glycyrrhizae</name>
    <dbReference type="NCBI Taxonomy" id="2044873"/>
    <lineage>
        <taxon>Bacteria</taxon>
        <taxon>Bacillati</taxon>
        <taxon>Actinomycetota</taxon>
        <taxon>Actinomycetes</taxon>
        <taxon>Pseudonocardiales</taxon>
        <taxon>Pseudonocardiaceae</taxon>
    </lineage>
</organism>
<dbReference type="InterPro" id="IPR029058">
    <property type="entry name" value="AB_hydrolase_fold"/>
</dbReference>
<accession>A0ABV9S0L9</accession>
<keyword evidence="3" id="KW-1185">Reference proteome</keyword>
<dbReference type="EMBL" id="JBHSIS010000007">
    <property type="protein sequence ID" value="MFC4855180.1"/>
    <property type="molecule type" value="Genomic_DNA"/>
</dbReference>
<dbReference type="Proteomes" id="UP001595859">
    <property type="component" value="Unassembled WGS sequence"/>
</dbReference>
<sequence length="273" mass="30172">MTEVNVDGLRVRYRVDGTGDPVVLLHGIARTHADWAAQHDLLSDRFQVYSVDLAGFGGSDPLPGRYTLQALADFVERFLDVVGVTRPAHLVGNSLGGAIAMRVSVRSPGRVRTLALVNSAGFGKEVTVALRLLAVRGLAALLLRPSRAGARQMERSLYVDQTYVTDERVEYGYRIATRPHGMRVMTDLARSLGTLRGVRQAWRDELLTGVAAAEVPTLVVWGDRDLILPAAHLEAARTLLPHARIHLFRNTGHMPQVERAEELSELLVDFWRE</sequence>
<dbReference type="PANTHER" id="PTHR46438">
    <property type="entry name" value="ALPHA/BETA-HYDROLASES SUPERFAMILY PROTEIN"/>
    <property type="match status" value="1"/>
</dbReference>